<proteinExistence type="predicted"/>
<accession>A0A0B7N0S8</accession>
<protein>
    <submittedName>
        <fullName evidence="1">Uncharacterized protein</fullName>
    </submittedName>
</protein>
<keyword evidence="2" id="KW-1185">Reference proteome</keyword>
<organism evidence="1 2">
    <name type="scientific">Parasitella parasitica</name>
    <dbReference type="NCBI Taxonomy" id="35722"/>
    <lineage>
        <taxon>Eukaryota</taxon>
        <taxon>Fungi</taxon>
        <taxon>Fungi incertae sedis</taxon>
        <taxon>Mucoromycota</taxon>
        <taxon>Mucoromycotina</taxon>
        <taxon>Mucoromycetes</taxon>
        <taxon>Mucorales</taxon>
        <taxon>Mucorineae</taxon>
        <taxon>Mucoraceae</taxon>
        <taxon>Parasitella</taxon>
    </lineage>
</organism>
<evidence type="ECO:0000313" key="2">
    <source>
        <dbReference type="Proteomes" id="UP000054107"/>
    </source>
</evidence>
<sequence length="259" mass="29025">MKESENAEDVLKGRLNELKRLAKASLFEQGEISSAFLVNKMASITPNEATTVIKRILSACGYSAQVVRLKPIIASTNSHALSIDAATILSLFGSTTAPAKMTMRDFEGDKITPETAATFNKDAVFSSFFDMEKIKITTATYGLSFANKPSVLTGMKCVRLYDTRFFRQPLQQQATRPTPQRSLDDDRKLKLREEKVAKTNKRNLINTVLGIQQELSLNRQLIFELTQPSSPPETHQQVVSVVTRLKTAYLRNCREIYGR</sequence>
<evidence type="ECO:0000313" key="1">
    <source>
        <dbReference type="EMBL" id="CEP09120.1"/>
    </source>
</evidence>
<dbReference type="OrthoDB" id="2289613at2759"/>
<dbReference type="AlphaFoldDB" id="A0A0B7N0S8"/>
<reference evidence="1 2" key="1">
    <citation type="submission" date="2014-09" db="EMBL/GenBank/DDBJ databases">
        <authorList>
            <person name="Ellenberger Sabrina"/>
        </authorList>
    </citation>
    <scope>NUCLEOTIDE SEQUENCE [LARGE SCALE GENOMIC DNA]</scope>
    <source>
        <strain evidence="1 2">CBS 412.66</strain>
    </source>
</reference>
<dbReference type="EMBL" id="LN721116">
    <property type="protein sequence ID" value="CEP09120.1"/>
    <property type="molecule type" value="Genomic_DNA"/>
</dbReference>
<name>A0A0B7N0S8_9FUNG</name>
<dbReference type="Proteomes" id="UP000054107">
    <property type="component" value="Unassembled WGS sequence"/>
</dbReference>
<gene>
    <name evidence="1" type="primary">PARPA_02577.1 scaffold 4891</name>
</gene>